<gene>
    <name evidence="9" type="ORF">A0J61_09691</name>
</gene>
<comment type="subcellular location">
    <subcellularLocation>
        <location evidence="1">Membrane</location>
        <topology evidence="1">Single-pass type IV membrane protein</topology>
    </subcellularLocation>
</comment>
<reference evidence="9 10" key="1">
    <citation type="submission" date="2016-03" db="EMBL/GenBank/DDBJ databases">
        <title>Choanephora cucurbitarum.</title>
        <authorList>
            <person name="Min B."/>
            <person name="Park H."/>
            <person name="Park J.-H."/>
            <person name="Shin H.-D."/>
            <person name="Choi I.-G."/>
        </authorList>
    </citation>
    <scope>NUCLEOTIDE SEQUENCE [LARGE SCALE GENOMIC DNA]</scope>
    <source>
        <strain evidence="9 10">KUS-F28377</strain>
    </source>
</reference>
<evidence type="ECO:0000256" key="1">
    <source>
        <dbReference type="ARBA" id="ARBA00004211"/>
    </source>
</evidence>
<keyword evidence="10" id="KW-1185">Reference proteome</keyword>
<dbReference type="OrthoDB" id="264603at2759"/>
<feature type="domain" description="MSP" evidence="8">
    <location>
        <begin position="2"/>
        <end position="129"/>
    </location>
</feature>
<evidence type="ECO:0000256" key="6">
    <source>
        <dbReference type="SAM" id="MobiDB-lite"/>
    </source>
</evidence>
<protein>
    <submittedName>
        <fullName evidence="9">Uncharacterized protein C17C9.12</fullName>
    </submittedName>
</protein>
<dbReference type="SUPFAM" id="SSF49354">
    <property type="entry name" value="PapD-like"/>
    <property type="match status" value="1"/>
</dbReference>
<evidence type="ECO:0000313" key="9">
    <source>
        <dbReference type="EMBL" id="OBZ82257.1"/>
    </source>
</evidence>
<evidence type="ECO:0000256" key="7">
    <source>
        <dbReference type="SAM" id="Phobius"/>
    </source>
</evidence>
<dbReference type="InterPro" id="IPR000535">
    <property type="entry name" value="MSP_dom"/>
</dbReference>
<sequence>MSIQLDLEDHITFERPLTRIVRQNVVIHNPHNRPVAFKVKTTAPKLYCVRPNSDIIRPNESVDIQIMLQAFKEEPPLDIKCRDKFLILSTFLNEVTEAMDLHDLRKLRCLYVSPNSTVVEQPVERSPPAINKPIQRNDVSEPSAPAPVPVSAAPVVPSASNEANEEDVKQKMKRMEEELDRYKQQVKELRESPNEKSIQTTGYPISLFILLALFIAAVAYFVQFSK</sequence>
<dbReference type="PANTHER" id="PTHR10809">
    <property type="entry name" value="VESICLE-ASSOCIATED MEMBRANE PROTEIN-ASSOCIATED PROTEIN"/>
    <property type="match status" value="1"/>
</dbReference>
<dbReference type="GO" id="GO:0005886">
    <property type="term" value="C:plasma membrane"/>
    <property type="evidence" value="ECO:0007669"/>
    <property type="project" value="TreeGrafter"/>
</dbReference>
<keyword evidence="4 7" id="KW-1133">Transmembrane helix</keyword>
<feature type="compositionally biased region" description="Low complexity" evidence="6">
    <location>
        <begin position="149"/>
        <end position="160"/>
    </location>
</feature>
<dbReference type="AlphaFoldDB" id="A0A1C7MZI6"/>
<dbReference type="InterPro" id="IPR016763">
    <property type="entry name" value="VAP"/>
</dbReference>
<dbReference type="Gene3D" id="2.60.40.10">
    <property type="entry name" value="Immunoglobulins"/>
    <property type="match status" value="1"/>
</dbReference>
<dbReference type="GO" id="GO:0005789">
    <property type="term" value="C:endoplasmic reticulum membrane"/>
    <property type="evidence" value="ECO:0007669"/>
    <property type="project" value="InterPro"/>
</dbReference>
<dbReference type="GO" id="GO:0090158">
    <property type="term" value="P:endoplasmic reticulum membrane organization"/>
    <property type="evidence" value="ECO:0007669"/>
    <property type="project" value="TreeGrafter"/>
</dbReference>
<dbReference type="Pfam" id="PF00635">
    <property type="entry name" value="Motile_Sperm"/>
    <property type="match status" value="1"/>
</dbReference>
<dbReference type="InterPro" id="IPR008962">
    <property type="entry name" value="PapD-like_sf"/>
</dbReference>
<keyword evidence="3 7" id="KW-0812">Transmembrane</keyword>
<evidence type="ECO:0000313" key="10">
    <source>
        <dbReference type="Proteomes" id="UP000093000"/>
    </source>
</evidence>
<comment type="similarity">
    <text evidence="2">Belongs to the VAMP-associated protein (VAP) (TC 9.B.17) family.</text>
</comment>
<evidence type="ECO:0000259" key="8">
    <source>
        <dbReference type="PROSITE" id="PS50202"/>
    </source>
</evidence>
<dbReference type="InterPro" id="IPR013783">
    <property type="entry name" value="Ig-like_fold"/>
</dbReference>
<comment type="caution">
    <text evidence="9">The sequence shown here is derived from an EMBL/GenBank/DDBJ whole genome shotgun (WGS) entry which is preliminary data.</text>
</comment>
<evidence type="ECO:0000256" key="3">
    <source>
        <dbReference type="ARBA" id="ARBA00022692"/>
    </source>
</evidence>
<dbReference type="GO" id="GO:0033149">
    <property type="term" value="F:FFAT motif binding"/>
    <property type="evidence" value="ECO:0007669"/>
    <property type="project" value="TreeGrafter"/>
</dbReference>
<evidence type="ECO:0000256" key="4">
    <source>
        <dbReference type="ARBA" id="ARBA00022989"/>
    </source>
</evidence>
<dbReference type="InParanoid" id="A0A1C7MZI6"/>
<dbReference type="PROSITE" id="PS50202">
    <property type="entry name" value="MSP"/>
    <property type="match status" value="1"/>
</dbReference>
<dbReference type="PIRSF" id="PIRSF019693">
    <property type="entry name" value="VAMP-associated"/>
    <property type="match status" value="1"/>
</dbReference>
<dbReference type="PANTHER" id="PTHR10809:SF6">
    <property type="entry name" value="AT11025P-RELATED"/>
    <property type="match status" value="1"/>
</dbReference>
<name>A0A1C7MZI6_9FUNG</name>
<dbReference type="GO" id="GO:0061817">
    <property type="term" value="P:endoplasmic reticulum-plasma membrane tethering"/>
    <property type="evidence" value="ECO:0007669"/>
    <property type="project" value="TreeGrafter"/>
</dbReference>
<dbReference type="STRING" id="101091.A0A1C7MZI6"/>
<accession>A0A1C7MZI6</accession>
<keyword evidence="5 7" id="KW-0472">Membrane</keyword>
<feature type="transmembrane region" description="Helical" evidence="7">
    <location>
        <begin position="202"/>
        <end position="222"/>
    </location>
</feature>
<evidence type="ECO:0000256" key="2">
    <source>
        <dbReference type="ARBA" id="ARBA00008932"/>
    </source>
</evidence>
<dbReference type="EMBL" id="LUGH01000911">
    <property type="protein sequence ID" value="OBZ82257.1"/>
    <property type="molecule type" value="Genomic_DNA"/>
</dbReference>
<organism evidence="9 10">
    <name type="scientific">Choanephora cucurbitarum</name>
    <dbReference type="NCBI Taxonomy" id="101091"/>
    <lineage>
        <taxon>Eukaryota</taxon>
        <taxon>Fungi</taxon>
        <taxon>Fungi incertae sedis</taxon>
        <taxon>Mucoromycota</taxon>
        <taxon>Mucoromycotina</taxon>
        <taxon>Mucoromycetes</taxon>
        <taxon>Mucorales</taxon>
        <taxon>Mucorineae</taxon>
        <taxon>Choanephoraceae</taxon>
        <taxon>Choanephoroideae</taxon>
        <taxon>Choanephora</taxon>
    </lineage>
</organism>
<dbReference type="Proteomes" id="UP000093000">
    <property type="component" value="Unassembled WGS sequence"/>
</dbReference>
<feature type="region of interest" description="Disordered" evidence="6">
    <location>
        <begin position="127"/>
        <end position="168"/>
    </location>
</feature>
<proteinExistence type="inferred from homology"/>
<evidence type="ECO:0000256" key="5">
    <source>
        <dbReference type="ARBA" id="ARBA00023136"/>
    </source>
</evidence>